<keyword evidence="1" id="KW-0472">Membrane</keyword>
<protein>
    <submittedName>
        <fullName evidence="2">Uncharacterized protein</fullName>
    </submittedName>
</protein>
<organism evidence="2 3">
    <name type="scientific">Hoylesella loescheii DSM 19665 = JCM 12249 = ATCC 15930</name>
    <dbReference type="NCBI Taxonomy" id="1122985"/>
    <lineage>
        <taxon>Bacteria</taxon>
        <taxon>Pseudomonadati</taxon>
        <taxon>Bacteroidota</taxon>
        <taxon>Bacteroidia</taxon>
        <taxon>Bacteroidales</taxon>
        <taxon>Prevotellaceae</taxon>
        <taxon>Hoylesella</taxon>
    </lineage>
</organism>
<reference evidence="2 3" key="1">
    <citation type="submission" date="2013-08" db="EMBL/GenBank/DDBJ databases">
        <authorList>
            <person name="Weinstock G."/>
            <person name="Sodergren E."/>
            <person name="Wylie T."/>
            <person name="Fulton L."/>
            <person name="Fulton R."/>
            <person name="Fronick C."/>
            <person name="O'Laughlin M."/>
            <person name="Godfrey J."/>
            <person name="Miner T."/>
            <person name="Herter B."/>
            <person name="Appelbaum E."/>
            <person name="Cordes M."/>
            <person name="Lek S."/>
            <person name="Wollam A."/>
            <person name="Pepin K.H."/>
            <person name="Palsikar V.B."/>
            <person name="Mitreva M."/>
            <person name="Wilson R.K."/>
        </authorList>
    </citation>
    <scope>NUCLEOTIDE SEQUENCE [LARGE SCALE GENOMIC DNA]</scope>
    <source>
        <strain evidence="2 3">ATCC 15930</strain>
    </source>
</reference>
<accession>A0A069QLJ3</accession>
<dbReference type="EMBL" id="JNGW01000146">
    <property type="protein sequence ID" value="KDR50681.1"/>
    <property type="molecule type" value="Genomic_DNA"/>
</dbReference>
<keyword evidence="3" id="KW-1185">Reference proteome</keyword>
<proteinExistence type="predicted"/>
<evidence type="ECO:0000313" key="2">
    <source>
        <dbReference type="EMBL" id="KDR50681.1"/>
    </source>
</evidence>
<feature type="transmembrane region" description="Helical" evidence="1">
    <location>
        <begin position="21"/>
        <end position="37"/>
    </location>
</feature>
<keyword evidence="1" id="KW-0812">Transmembrane</keyword>
<evidence type="ECO:0000313" key="3">
    <source>
        <dbReference type="Proteomes" id="UP000027442"/>
    </source>
</evidence>
<keyword evidence="1" id="KW-1133">Transmembrane helix</keyword>
<evidence type="ECO:0000256" key="1">
    <source>
        <dbReference type="SAM" id="Phobius"/>
    </source>
</evidence>
<dbReference type="Proteomes" id="UP000027442">
    <property type="component" value="Unassembled WGS sequence"/>
</dbReference>
<dbReference type="PATRIC" id="fig|1122985.7.peg.3376"/>
<dbReference type="AlphaFoldDB" id="A0A069QLJ3"/>
<name>A0A069QLJ3_HOYLO</name>
<comment type="caution">
    <text evidence="2">The sequence shown here is derived from an EMBL/GenBank/DDBJ whole genome shotgun (WGS) entry which is preliminary data.</text>
</comment>
<sequence length="43" mass="5261">MCSILDLFSHISDKRWLCGRYLYLLVYTAFLFFPYAQKYTLFL</sequence>
<dbReference type="HOGENOM" id="CLU_3237678_0_0_10"/>
<gene>
    <name evidence="2" type="ORF">HMPREF1991_03257</name>
</gene>